<dbReference type="PRINTS" id="PR00085">
    <property type="entry name" value="THFDHDRGNASE"/>
</dbReference>
<comment type="catalytic activity">
    <reaction evidence="12">
        <text>(6R)-5,10-methylene-5,6,7,8-tetrahydrofolate + NADP(+) = (6R)-5,10-methenyltetrahydrofolate + NADPH</text>
        <dbReference type="Rhea" id="RHEA:22812"/>
        <dbReference type="ChEBI" id="CHEBI:15636"/>
        <dbReference type="ChEBI" id="CHEBI:57455"/>
        <dbReference type="ChEBI" id="CHEBI:57783"/>
        <dbReference type="ChEBI" id="CHEBI:58349"/>
        <dbReference type="EC" id="1.5.1.5"/>
    </reaction>
</comment>
<reference evidence="15" key="1">
    <citation type="submission" date="2022-06" db="EMBL/GenBank/DDBJ databases">
        <title>Sphingomicrobium sedimins sp. nov., a marine bacterium isolated from tidal flat.</title>
        <authorList>
            <person name="Kim C.-H."/>
            <person name="Yoo Y."/>
            <person name="Kim J.-J."/>
        </authorList>
    </citation>
    <scope>NUCLEOTIDE SEQUENCE</scope>
    <source>
        <strain evidence="15">GRR-S6-50</strain>
    </source>
</reference>
<dbReference type="AlphaFoldDB" id="A0A9X2EJI3"/>
<evidence type="ECO:0000256" key="5">
    <source>
        <dbReference type="ARBA" id="ARBA00022755"/>
    </source>
</evidence>
<dbReference type="EMBL" id="JAMSHT010000001">
    <property type="protein sequence ID" value="MCM8557941.1"/>
    <property type="molecule type" value="Genomic_DNA"/>
</dbReference>
<evidence type="ECO:0000313" key="15">
    <source>
        <dbReference type="EMBL" id="MCM8557941.1"/>
    </source>
</evidence>
<dbReference type="Pfam" id="PF02882">
    <property type="entry name" value="THF_DHG_CYH_C"/>
    <property type="match status" value="1"/>
</dbReference>
<dbReference type="Gene3D" id="3.40.50.720">
    <property type="entry name" value="NAD(P)-binding Rossmann-like Domain"/>
    <property type="match status" value="1"/>
</dbReference>
<evidence type="ECO:0000256" key="8">
    <source>
        <dbReference type="ARBA" id="ARBA00023002"/>
    </source>
</evidence>
<gene>
    <name evidence="12 15" type="primary">folD</name>
    <name evidence="15" type="ORF">NDO55_08925</name>
</gene>
<evidence type="ECO:0000256" key="1">
    <source>
        <dbReference type="ARBA" id="ARBA00004777"/>
    </source>
</evidence>
<dbReference type="NCBIfam" id="NF008058">
    <property type="entry name" value="PRK10792.1"/>
    <property type="match status" value="1"/>
</dbReference>
<dbReference type="GO" id="GO:0009086">
    <property type="term" value="P:methionine biosynthetic process"/>
    <property type="evidence" value="ECO:0007669"/>
    <property type="project" value="UniProtKB-KW"/>
</dbReference>
<dbReference type="PANTHER" id="PTHR48099">
    <property type="entry name" value="C-1-TETRAHYDROFOLATE SYNTHASE, CYTOPLASMIC-RELATED"/>
    <property type="match status" value="1"/>
</dbReference>
<dbReference type="PROSITE" id="PS00767">
    <property type="entry name" value="THF_DHG_CYH_2"/>
    <property type="match status" value="1"/>
</dbReference>
<evidence type="ECO:0000256" key="4">
    <source>
        <dbReference type="ARBA" id="ARBA00022605"/>
    </source>
</evidence>
<dbReference type="RefSeq" id="WP_252114448.1">
    <property type="nucleotide sequence ID" value="NZ_JAMSHT010000001.1"/>
</dbReference>
<dbReference type="SUPFAM" id="SSF51735">
    <property type="entry name" value="NAD(P)-binding Rossmann-fold domains"/>
    <property type="match status" value="1"/>
</dbReference>
<dbReference type="EC" id="3.5.4.9" evidence="12"/>
<dbReference type="CDD" id="cd01080">
    <property type="entry name" value="NAD_bind_m-THF_DH_Cyclohyd"/>
    <property type="match status" value="1"/>
</dbReference>
<dbReference type="SUPFAM" id="SSF53223">
    <property type="entry name" value="Aminoacid dehydrogenase-like, N-terminal domain"/>
    <property type="match status" value="1"/>
</dbReference>
<keyword evidence="16" id="KW-1185">Reference proteome</keyword>
<keyword evidence="10 12" id="KW-0486">Methionine biosynthesis</keyword>
<dbReference type="GO" id="GO:0004488">
    <property type="term" value="F:methylenetetrahydrofolate dehydrogenase (NADP+) activity"/>
    <property type="evidence" value="ECO:0007669"/>
    <property type="project" value="UniProtKB-UniRule"/>
</dbReference>
<protein>
    <recommendedName>
        <fullName evidence="12">Bifunctional protein FolD</fullName>
    </recommendedName>
    <domain>
        <recommendedName>
            <fullName evidence="12">Methylenetetrahydrofolate dehydrogenase</fullName>
            <ecNumber evidence="12">1.5.1.5</ecNumber>
        </recommendedName>
    </domain>
    <domain>
        <recommendedName>
            <fullName evidence="12">Methenyltetrahydrofolate cyclohydrolase</fullName>
            <ecNumber evidence="12">3.5.4.9</ecNumber>
        </recommendedName>
    </domain>
</protein>
<dbReference type="NCBIfam" id="NF010783">
    <property type="entry name" value="PRK14186.1"/>
    <property type="match status" value="1"/>
</dbReference>
<keyword evidence="11 12" id="KW-0511">Multifunctional enzyme</keyword>
<comment type="caution">
    <text evidence="12">Lacks conserved residue(s) required for the propagation of feature annotation.</text>
</comment>
<evidence type="ECO:0000256" key="11">
    <source>
        <dbReference type="ARBA" id="ARBA00023268"/>
    </source>
</evidence>
<dbReference type="InterPro" id="IPR020867">
    <property type="entry name" value="THF_DH/CycHdrlase_CS"/>
</dbReference>
<dbReference type="InterPro" id="IPR036291">
    <property type="entry name" value="NAD(P)-bd_dom_sf"/>
</dbReference>
<keyword evidence="4 12" id="KW-0028">Amino-acid biosynthesis</keyword>
<dbReference type="InterPro" id="IPR020631">
    <property type="entry name" value="THF_DH/CycHdrlase_NAD-bd_dom"/>
</dbReference>
<dbReference type="InterPro" id="IPR046346">
    <property type="entry name" value="Aminoacid_DH-like_N_sf"/>
</dbReference>
<dbReference type="FunFam" id="3.40.50.720:FF:000006">
    <property type="entry name" value="Bifunctional protein FolD"/>
    <property type="match status" value="1"/>
</dbReference>
<dbReference type="FunFam" id="3.40.50.10860:FF:000005">
    <property type="entry name" value="C-1-tetrahydrofolate synthase, cytoplasmic, putative"/>
    <property type="match status" value="1"/>
</dbReference>
<evidence type="ECO:0000256" key="9">
    <source>
        <dbReference type="ARBA" id="ARBA00023102"/>
    </source>
</evidence>
<proteinExistence type="inferred from homology"/>
<evidence type="ECO:0000256" key="12">
    <source>
        <dbReference type="HAMAP-Rule" id="MF_01576"/>
    </source>
</evidence>
<feature type="binding site" evidence="12">
    <location>
        <begin position="166"/>
        <end position="168"/>
    </location>
    <ligand>
        <name>NADP(+)</name>
        <dbReference type="ChEBI" id="CHEBI:58349"/>
    </ligand>
</feature>
<keyword evidence="7 12" id="KW-0521">NADP</keyword>
<dbReference type="HAMAP" id="MF_01576">
    <property type="entry name" value="THF_DHG_CYH"/>
    <property type="match status" value="1"/>
</dbReference>
<dbReference type="NCBIfam" id="NF010785">
    <property type="entry name" value="PRK14188.1"/>
    <property type="match status" value="1"/>
</dbReference>
<keyword evidence="3 12" id="KW-0554">One-carbon metabolism</keyword>
<keyword evidence="9 12" id="KW-0368">Histidine biosynthesis</keyword>
<comment type="catalytic activity">
    <reaction evidence="12">
        <text>(6R)-5,10-methenyltetrahydrofolate + H2O = (6R)-10-formyltetrahydrofolate + H(+)</text>
        <dbReference type="Rhea" id="RHEA:23700"/>
        <dbReference type="ChEBI" id="CHEBI:15377"/>
        <dbReference type="ChEBI" id="CHEBI:15378"/>
        <dbReference type="ChEBI" id="CHEBI:57455"/>
        <dbReference type="ChEBI" id="CHEBI:195366"/>
        <dbReference type="EC" id="3.5.4.9"/>
    </reaction>
</comment>
<feature type="domain" description="Tetrahydrofolate dehydrogenase/cyclohydrolase NAD(P)-binding" evidence="14">
    <location>
        <begin position="140"/>
        <end position="287"/>
    </location>
</feature>
<comment type="subunit">
    <text evidence="2 12">Homodimer.</text>
</comment>
<evidence type="ECO:0000259" key="14">
    <source>
        <dbReference type="Pfam" id="PF02882"/>
    </source>
</evidence>
<dbReference type="InterPro" id="IPR020630">
    <property type="entry name" value="THF_DH/CycHdrlase_cat_dom"/>
</dbReference>
<sequence length="296" mass="30949">MSADKIDGKAAAAALRERIASAVSHFKEQVGRAPGLHVVLVGDDPASAVYVGSKEKATEAAGMVGKVHRYPAGVTEAEILHLIDRMNRDATVDGILVQLPLPDHIDSAHVLDRIDPAKDVDGFHVINAGKLAVGESALVPCTPYGCIHLLKERLGDLSGKHAVVIGRSNIVGKPMAQLLLQENATVTIAHSRTADLPALARQADILVAAVGRPEMIKGDWVKPGATVIDVGINRLRPSEEGGRGKLVGDVAYDEAAEHAAAITPVPGGVGPMTIAMLLANTLRAANAREGLEPPQL</sequence>
<dbReference type="GO" id="GO:0006164">
    <property type="term" value="P:purine nucleotide biosynthetic process"/>
    <property type="evidence" value="ECO:0007669"/>
    <property type="project" value="UniProtKB-KW"/>
</dbReference>
<dbReference type="PANTHER" id="PTHR48099:SF5">
    <property type="entry name" value="C-1-TETRAHYDROFOLATE SYNTHASE, CYTOPLASMIC"/>
    <property type="match status" value="1"/>
</dbReference>
<evidence type="ECO:0000256" key="7">
    <source>
        <dbReference type="ARBA" id="ARBA00022857"/>
    </source>
</evidence>
<dbReference type="Gene3D" id="3.40.50.10860">
    <property type="entry name" value="Leucine Dehydrogenase, chain A, domain 1"/>
    <property type="match status" value="1"/>
</dbReference>
<feature type="domain" description="Tetrahydrofolate dehydrogenase/cyclohydrolase catalytic" evidence="13">
    <location>
        <begin position="6"/>
        <end position="121"/>
    </location>
</feature>
<dbReference type="GO" id="GO:0005829">
    <property type="term" value="C:cytosol"/>
    <property type="evidence" value="ECO:0007669"/>
    <property type="project" value="TreeGrafter"/>
</dbReference>
<evidence type="ECO:0000256" key="3">
    <source>
        <dbReference type="ARBA" id="ARBA00022563"/>
    </source>
</evidence>
<comment type="caution">
    <text evidence="15">The sequence shown here is derived from an EMBL/GenBank/DDBJ whole genome shotgun (WGS) entry which is preliminary data.</text>
</comment>
<dbReference type="GO" id="GO:0004477">
    <property type="term" value="F:methenyltetrahydrofolate cyclohydrolase activity"/>
    <property type="evidence" value="ECO:0007669"/>
    <property type="project" value="UniProtKB-UniRule"/>
</dbReference>
<evidence type="ECO:0000256" key="2">
    <source>
        <dbReference type="ARBA" id="ARBA00011738"/>
    </source>
</evidence>
<keyword evidence="6 12" id="KW-0378">Hydrolase</keyword>
<feature type="binding site" evidence="12">
    <location>
        <position position="232"/>
    </location>
    <ligand>
        <name>NADP(+)</name>
        <dbReference type="ChEBI" id="CHEBI:58349"/>
    </ligand>
</feature>
<dbReference type="GO" id="GO:0035999">
    <property type="term" value="P:tetrahydrofolate interconversion"/>
    <property type="evidence" value="ECO:0007669"/>
    <property type="project" value="UniProtKB-UniRule"/>
</dbReference>
<dbReference type="EC" id="1.5.1.5" evidence="12"/>
<keyword evidence="5 12" id="KW-0658">Purine biosynthesis</keyword>
<evidence type="ECO:0000259" key="13">
    <source>
        <dbReference type="Pfam" id="PF00763"/>
    </source>
</evidence>
<evidence type="ECO:0000256" key="10">
    <source>
        <dbReference type="ARBA" id="ARBA00023167"/>
    </source>
</evidence>
<comment type="pathway">
    <text evidence="1 12">One-carbon metabolism; tetrahydrofolate interconversion.</text>
</comment>
<accession>A0A9X2EJI3</accession>
<name>A0A9X2EJI3_9SPHN</name>
<evidence type="ECO:0000313" key="16">
    <source>
        <dbReference type="Proteomes" id="UP001155128"/>
    </source>
</evidence>
<dbReference type="InterPro" id="IPR000672">
    <property type="entry name" value="THF_DH/CycHdrlase"/>
</dbReference>
<comment type="similarity">
    <text evidence="12">Belongs to the tetrahydrofolate dehydrogenase/cyclohydrolase family.</text>
</comment>
<dbReference type="Pfam" id="PF00763">
    <property type="entry name" value="THF_DHG_CYH"/>
    <property type="match status" value="1"/>
</dbReference>
<dbReference type="PROSITE" id="PS00766">
    <property type="entry name" value="THF_DHG_CYH_1"/>
    <property type="match status" value="1"/>
</dbReference>
<evidence type="ECO:0000256" key="6">
    <source>
        <dbReference type="ARBA" id="ARBA00022801"/>
    </source>
</evidence>
<keyword evidence="8 12" id="KW-0560">Oxidoreductase</keyword>
<comment type="function">
    <text evidence="12">Catalyzes the oxidation of 5,10-methylenetetrahydrofolate to 5,10-methenyltetrahydrofolate and then the hydrolysis of 5,10-methenyltetrahydrofolate to 10-formyltetrahydrofolate.</text>
</comment>
<organism evidence="15 16">
    <name type="scientific">Sphingomicrobium sediminis</name>
    <dbReference type="NCBI Taxonomy" id="2950949"/>
    <lineage>
        <taxon>Bacteria</taxon>
        <taxon>Pseudomonadati</taxon>
        <taxon>Pseudomonadota</taxon>
        <taxon>Alphaproteobacteria</taxon>
        <taxon>Sphingomonadales</taxon>
        <taxon>Sphingomonadaceae</taxon>
        <taxon>Sphingomicrobium</taxon>
    </lineage>
</organism>
<dbReference type="GO" id="GO:0000105">
    <property type="term" value="P:L-histidine biosynthetic process"/>
    <property type="evidence" value="ECO:0007669"/>
    <property type="project" value="UniProtKB-KW"/>
</dbReference>
<dbReference type="Proteomes" id="UP001155128">
    <property type="component" value="Unassembled WGS sequence"/>
</dbReference>